<dbReference type="SUPFAM" id="SSF52047">
    <property type="entry name" value="RNI-like"/>
    <property type="match status" value="1"/>
</dbReference>
<dbReference type="Proteomes" id="UP000305067">
    <property type="component" value="Unassembled WGS sequence"/>
</dbReference>
<evidence type="ECO:0000256" key="1">
    <source>
        <dbReference type="SAM" id="MobiDB-lite"/>
    </source>
</evidence>
<dbReference type="OrthoDB" id="2269034at2759"/>
<protein>
    <submittedName>
        <fullName evidence="2">Uncharacterized protein</fullName>
    </submittedName>
</protein>
<proteinExistence type="predicted"/>
<dbReference type="Gene3D" id="1.20.1280.50">
    <property type="match status" value="1"/>
</dbReference>
<gene>
    <name evidence="2" type="ORF">BDV98DRAFT_573194</name>
</gene>
<organism evidence="2 3">
    <name type="scientific">Pterulicium gracile</name>
    <dbReference type="NCBI Taxonomy" id="1884261"/>
    <lineage>
        <taxon>Eukaryota</taxon>
        <taxon>Fungi</taxon>
        <taxon>Dikarya</taxon>
        <taxon>Basidiomycota</taxon>
        <taxon>Agaricomycotina</taxon>
        <taxon>Agaricomycetes</taxon>
        <taxon>Agaricomycetidae</taxon>
        <taxon>Agaricales</taxon>
        <taxon>Pleurotineae</taxon>
        <taxon>Pterulaceae</taxon>
        <taxon>Pterulicium</taxon>
    </lineage>
</organism>
<feature type="region of interest" description="Disordered" evidence="1">
    <location>
        <begin position="291"/>
        <end position="320"/>
    </location>
</feature>
<name>A0A5C3Q7X6_9AGAR</name>
<evidence type="ECO:0000313" key="3">
    <source>
        <dbReference type="Proteomes" id="UP000305067"/>
    </source>
</evidence>
<keyword evidence="3" id="KW-1185">Reference proteome</keyword>
<accession>A0A5C3Q7X6</accession>
<dbReference type="AlphaFoldDB" id="A0A5C3Q7X6"/>
<sequence>MLGSLPTDTIMHDTVPIRTLPPEILAVILAMVVQSDREYTSATTGWTNRVKITSVCRFWRSIALELPELWSSISLLPAQGVEELIARSRDHPLSIRLHLSSQLESWDAISHHHHTTLLSPERLGEFYLQDHRDLFAPYWDLLPKVHAPVLRTLAINLLSKKARLPTHVLSASKPVLQHLSLNSCEVDWEGIRSLTGSNDLGIRNLRTLSLASLLPRLPKDIIESILLSSPSLRSLTLTMVLPHGFDPSRVWPCIQDIVPSLFVKDTLEVCADTAAFLSRIPSLIRTQPRFTTPPLIASGTPSTPNVPPRTSDETQDITPSATRPSVIASITIDGDSTLVQLRHRYKGPIPVNDDVVRIHGIYSSRGTFDEIVQNLFRAPETITHLLLSLPSVSIGIPSIQRPLYPAWLAFVATLRNAEEVDVTRGYEILHSLVYPLTSLAITSPMLPDVSDADADAASRILPALRVIRLCDCVIPEAETFQSHLKVILDARRHSGATNLARIELAGCRNVDEWLVESLRNVFGKEGTEIVWDRSDVAE</sequence>
<dbReference type="EMBL" id="ML178841">
    <property type="protein sequence ID" value="TFK98175.1"/>
    <property type="molecule type" value="Genomic_DNA"/>
</dbReference>
<evidence type="ECO:0000313" key="2">
    <source>
        <dbReference type="EMBL" id="TFK98175.1"/>
    </source>
</evidence>
<reference evidence="2 3" key="1">
    <citation type="journal article" date="2019" name="Nat. Ecol. Evol.">
        <title>Megaphylogeny resolves global patterns of mushroom evolution.</title>
        <authorList>
            <person name="Varga T."/>
            <person name="Krizsan K."/>
            <person name="Foldi C."/>
            <person name="Dima B."/>
            <person name="Sanchez-Garcia M."/>
            <person name="Sanchez-Ramirez S."/>
            <person name="Szollosi G.J."/>
            <person name="Szarkandi J.G."/>
            <person name="Papp V."/>
            <person name="Albert L."/>
            <person name="Andreopoulos W."/>
            <person name="Angelini C."/>
            <person name="Antonin V."/>
            <person name="Barry K.W."/>
            <person name="Bougher N.L."/>
            <person name="Buchanan P."/>
            <person name="Buyck B."/>
            <person name="Bense V."/>
            <person name="Catcheside P."/>
            <person name="Chovatia M."/>
            <person name="Cooper J."/>
            <person name="Damon W."/>
            <person name="Desjardin D."/>
            <person name="Finy P."/>
            <person name="Geml J."/>
            <person name="Haridas S."/>
            <person name="Hughes K."/>
            <person name="Justo A."/>
            <person name="Karasinski D."/>
            <person name="Kautmanova I."/>
            <person name="Kiss B."/>
            <person name="Kocsube S."/>
            <person name="Kotiranta H."/>
            <person name="LaButti K.M."/>
            <person name="Lechner B.E."/>
            <person name="Liimatainen K."/>
            <person name="Lipzen A."/>
            <person name="Lukacs Z."/>
            <person name="Mihaltcheva S."/>
            <person name="Morgado L.N."/>
            <person name="Niskanen T."/>
            <person name="Noordeloos M.E."/>
            <person name="Ohm R.A."/>
            <person name="Ortiz-Santana B."/>
            <person name="Ovrebo C."/>
            <person name="Racz N."/>
            <person name="Riley R."/>
            <person name="Savchenko A."/>
            <person name="Shiryaev A."/>
            <person name="Soop K."/>
            <person name="Spirin V."/>
            <person name="Szebenyi C."/>
            <person name="Tomsovsky M."/>
            <person name="Tulloss R.E."/>
            <person name="Uehling J."/>
            <person name="Grigoriev I.V."/>
            <person name="Vagvolgyi C."/>
            <person name="Papp T."/>
            <person name="Martin F.M."/>
            <person name="Miettinen O."/>
            <person name="Hibbett D.S."/>
            <person name="Nagy L.G."/>
        </authorList>
    </citation>
    <scope>NUCLEOTIDE SEQUENCE [LARGE SCALE GENOMIC DNA]</scope>
    <source>
        <strain evidence="2 3">CBS 309.79</strain>
    </source>
</reference>